<keyword evidence="1" id="KW-1133">Transmembrane helix</keyword>
<dbReference type="InterPro" id="IPR003961">
    <property type="entry name" value="FN3_dom"/>
</dbReference>
<dbReference type="SMART" id="SM00060">
    <property type="entry name" value="FN3"/>
    <property type="match status" value="4"/>
</dbReference>
<proteinExistence type="predicted"/>
<dbReference type="EMBL" id="JAGQHS010000031">
    <property type="protein sequence ID" value="MCA9755753.1"/>
    <property type="molecule type" value="Genomic_DNA"/>
</dbReference>
<evidence type="ECO:0000259" key="2">
    <source>
        <dbReference type="PROSITE" id="PS50853"/>
    </source>
</evidence>
<name>A0A956SEW3_UNCEI</name>
<feature type="domain" description="Fibronectin type-III" evidence="2">
    <location>
        <begin position="422"/>
        <end position="526"/>
    </location>
</feature>
<dbReference type="AlphaFoldDB" id="A0A956SEW3"/>
<evidence type="ECO:0000313" key="4">
    <source>
        <dbReference type="Proteomes" id="UP000739538"/>
    </source>
</evidence>
<dbReference type="Pfam" id="PF07963">
    <property type="entry name" value="N_methyl"/>
    <property type="match status" value="1"/>
</dbReference>
<comment type="caution">
    <text evidence="3">The sequence shown here is derived from an EMBL/GenBank/DDBJ whole genome shotgun (WGS) entry which is preliminary data.</text>
</comment>
<dbReference type="SUPFAM" id="SSF49265">
    <property type="entry name" value="Fibronectin type III"/>
    <property type="match status" value="2"/>
</dbReference>
<dbReference type="InterPro" id="IPR012902">
    <property type="entry name" value="N_methyl_site"/>
</dbReference>
<dbReference type="SUPFAM" id="SSF54523">
    <property type="entry name" value="Pili subunits"/>
    <property type="match status" value="1"/>
</dbReference>
<reference evidence="3" key="2">
    <citation type="journal article" date="2021" name="Microbiome">
        <title>Successional dynamics and alternative stable states in a saline activated sludge microbial community over 9 years.</title>
        <authorList>
            <person name="Wang Y."/>
            <person name="Ye J."/>
            <person name="Ju F."/>
            <person name="Liu L."/>
            <person name="Boyd J.A."/>
            <person name="Deng Y."/>
            <person name="Parks D.H."/>
            <person name="Jiang X."/>
            <person name="Yin X."/>
            <person name="Woodcroft B.J."/>
            <person name="Tyson G.W."/>
            <person name="Hugenholtz P."/>
            <person name="Polz M.F."/>
            <person name="Zhang T."/>
        </authorList>
    </citation>
    <scope>NUCLEOTIDE SEQUENCE</scope>
    <source>
        <strain evidence="3">HKST-UBA02</strain>
    </source>
</reference>
<dbReference type="Pfam" id="PF06439">
    <property type="entry name" value="3keto-disac_hyd"/>
    <property type="match status" value="1"/>
</dbReference>
<dbReference type="PROSITE" id="PS00409">
    <property type="entry name" value="PROKAR_NTER_METHYL"/>
    <property type="match status" value="1"/>
</dbReference>
<dbReference type="InterPro" id="IPR010496">
    <property type="entry name" value="AL/BT2_dom"/>
</dbReference>
<evidence type="ECO:0000313" key="3">
    <source>
        <dbReference type="EMBL" id="MCA9755753.1"/>
    </source>
</evidence>
<dbReference type="InterPro" id="IPR013783">
    <property type="entry name" value="Ig-like_fold"/>
</dbReference>
<dbReference type="Proteomes" id="UP000739538">
    <property type="component" value="Unassembled WGS sequence"/>
</dbReference>
<feature type="transmembrane region" description="Helical" evidence="1">
    <location>
        <begin position="12"/>
        <end position="33"/>
    </location>
</feature>
<reference evidence="3" key="1">
    <citation type="submission" date="2020-04" db="EMBL/GenBank/DDBJ databases">
        <authorList>
            <person name="Zhang T."/>
        </authorList>
    </citation>
    <scope>NUCLEOTIDE SEQUENCE</scope>
    <source>
        <strain evidence="3">HKST-UBA02</strain>
    </source>
</reference>
<dbReference type="GO" id="GO:0016787">
    <property type="term" value="F:hydrolase activity"/>
    <property type="evidence" value="ECO:0007669"/>
    <property type="project" value="InterPro"/>
</dbReference>
<evidence type="ECO:0000256" key="1">
    <source>
        <dbReference type="SAM" id="Phobius"/>
    </source>
</evidence>
<keyword evidence="1" id="KW-0812">Transmembrane</keyword>
<dbReference type="PROSITE" id="PS50853">
    <property type="entry name" value="FN3"/>
    <property type="match status" value="2"/>
</dbReference>
<dbReference type="InterPro" id="IPR013320">
    <property type="entry name" value="ConA-like_dom_sf"/>
</dbReference>
<gene>
    <name evidence="3" type="ORF">KDA27_08130</name>
</gene>
<dbReference type="Gene3D" id="2.60.40.10">
    <property type="entry name" value="Immunoglobulins"/>
    <property type="match status" value="4"/>
</dbReference>
<sequence length="948" mass="102046">MHASLRQAGFTLVEMMVVIVITGMISTAMYQMLQAGQATYEQNKTMVDMQQNARVGLQSLSDDLRLVSYGKDPTQPSIFYAGPESVAFVADILPDEPGAEVISYFLSPDGDPDTDNPNDTVLMRVVADTSGNTLVSSTQSYGMSATGLSFRWFNGSGVELSNPVPSPEQVGEVFIEVTATAANAIDGEYPEMSLSTTIYPRNLPLSPARSRPNTPACTGPSFPTCDSATLTWTPPTNNTDGTELPMSEISHFNFYFGTDPDDLSLYTRLARTITEWTVPDLESGIPYYIAVSCVSRSGVESYLCERNATLSSSLVPEAPTNLVATTSTGVTLNWDAVTQFTNGSTIGTVVVYKIYRAEGDSTFVPDDANLVDEVSYTTTWFDTETSGLGCGDYYYKLKAEACGNLSVESNWDDGTLPAKPSCVSNILAVNSATEGEVNVSWTLPTTRTDGSALAPSDILYVKIYADTASGTPYSNQTIVTGAQTSHVLSGISSCSTWYFNVVVEDACGHDGELCSGEEVSLFTSAPCDADPPQPPAYVAVTEHDDYLDLEWPSNSVDCDLAGYRVYYGTTLGGPYNGNDAAEGPSPIEISADLVTYGNLCRYQLTGLGSCTEYYVKVTSVDECIPANESVGSSGEEMGQTSCVSCQIDANCVSWAVDGGSSNTLHLELHANGANELFSQLQPSWSGGQTLQEVWFGRPLTKIWDYDGSAGEDGWYGGPANSGDPLNLDDVYVGSWTSNEDGEPLALVFDSDIRDMPIDLEFSGTEGTCSATGAGVGALDFSDFDNGMAGWSPQSGNWFVSGGELRQSYTGSNYFVQLDGSPQTDVTYEAKVLASGGSYHSSYLYFRYSSDSYHYLAGIRTDANKVRIARIQGGSFIETGAYYTTLSDNTWYTLRVVVTGSRIRVYFDCELVIDVTDSSMLSSGQLGIVTRRTSGRFDDVRIFQGEVLP</sequence>
<protein>
    <submittedName>
        <fullName evidence="3">Prepilin-type N-terminal cleavage/methylation domain-containing protein</fullName>
    </submittedName>
</protein>
<dbReference type="InterPro" id="IPR045584">
    <property type="entry name" value="Pilin-like"/>
</dbReference>
<dbReference type="Gene3D" id="2.60.120.560">
    <property type="entry name" value="Exo-inulinase, domain 1"/>
    <property type="match status" value="1"/>
</dbReference>
<accession>A0A956SEW3</accession>
<dbReference type="NCBIfam" id="TIGR02532">
    <property type="entry name" value="IV_pilin_GFxxxE"/>
    <property type="match status" value="1"/>
</dbReference>
<dbReference type="SUPFAM" id="SSF49899">
    <property type="entry name" value="Concanavalin A-like lectins/glucanases"/>
    <property type="match status" value="1"/>
</dbReference>
<keyword evidence="1" id="KW-0472">Membrane</keyword>
<organism evidence="3 4">
    <name type="scientific">Eiseniibacteriota bacterium</name>
    <dbReference type="NCBI Taxonomy" id="2212470"/>
    <lineage>
        <taxon>Bacteria</taxon>
        <taxon>Candidatus Eiseniibacteriota</taxon>
    </lineage>
</organism>
<dbReference type="CDD" id="cd00063">
    <property type="entry name" value="FN3"/>
    <property type="match status" value="1"/>
</dbReference>
<feature type="domain" description="Fibronectin type-III" evidence="2">
    <location>
        <begin position="211"/>
        <end position="318"/>
    </location>
</feature>
<dbReference type="InterPro" id="IPR036116">
    <property type="entry name" value="FN3_sf"/>
</dbReference>